<evidence type="ECO:0000256" key="2">
    <source>
        <dbReference type="ARBA" id="ARBA00007891"/>
    </source>
</evidence>
<keyword evidence="8 11" id="KW-1133">Transmembrane helix</keyword>
<evidence type="ECO:0000256" key="5">
    <source>
        <dbReference type="ARBA" id="ARBA00022824"/>
    </source>
</evidence>
<dbReference type="GO" id="GO:0015031">
    <property type="term" value="P:protein transport"/>
    <property type="evidence" value="ECO:0007669"/>
    <property type="project" value="UniProtKB-KW"/>
</dbReference>
<evidence type="ECO:0000313" key="13">
    <source>
        <dbReference type="Proteomes" id="UP001634007"/>
    </source>
</evidence>
<dbReference type="CDD" id="cd15860">
    <property type="entry name" value="SNARE_USE1"/>
    <property type="match status" value="1"/>
</dbReference>
<dbReference type="GO" id="GO:0016192">
    <property type="term" value="P:vesicle-mediated transport"/>
    <property type="evidence" value="ECO:0007669"/>
    <property type="project" value="UniProtKB-KW"/>
</dbReference>
<keyword evidence="6" id="KW-0931">ER-Golgi transport</keyword>
<evidence type="ECO:0000256" key="4">
    <source>
        <dbReference type="ARBA" id="ARBA00022692"/>
    </source>
</evidence>
<comment type="subcellular location">
    <subcellularLocation>
        <location evidence="1">Endoplasmic reticulum membrane</location>
        <topology evidence="1">Single-pass type IV membrane protein</topology>
    </subcellularLocation>
</comment>
<evidence type="ECO:0000256" key="8">
    <source>
        <dbReference type="ARBA" id="ARBA00022989"/>
    </source>
</evidence>
<evidence type="ECO:0000256" key="11">
    <source>
        <dbReference type="SAM" id="Phobius"/>
    </source>
</evidence>
<keyword evidence="5" id="KW-0256">Endoplasmic reticulum</keyword>
<accession>A0ABD3K5E8</accession>
<name>A0ABD3K5E8_EUCGL</name>
<evidence type="ECO:0000256" key="10">
    <source>
        <dbReference type="SAM" id="MobiDB-lite"/>
    </source>
</evidence>
<dbReference type="EMBL" id="JBJKBG010000006">
    <property type="protein sequence ID" value="KAL3734112.1"/>
    <property type="molecule type" value="Genomic_DNA"/>
</dbReference>
<dbReference type="PANTHER" id="PTHR13050:SF7">
    <property type="entry name" value="VESICLE TRANSPORT PROTEIN USE1"/>
    <property type="match status" value="1"/>
</dbReference>
<dbReference type="InterPro" id="IPR019150">
    <property type="entry name" value="Vesicle_transport_protein_Use1"/>
</dbReference>
<dbReference type="Pfam" id="PF09753">
    <property type="entry name" value="Use1"/>
    <property type="match status" value="1"/>
</dbReference>
<evidence type="ECO:0000313" key="12">
    <source>
        <dbReference type="EMBL" id="KAL3734112.1"/>
    </source>
</evidence>
<keyword evidence="3" id="KW-0813">Transport</keyword>
<proteinExistence type="inferred from homology"/>
<evidence type="ECO:0000256" key="1">
    <source>
        <dbReference type="ARBA" id="ARBA00004163"/>
    </source>
</evidence>
<evidence type="ECO:0000256" key="7">
    <source>
        <dbReference type="ARBA" id="ARBA00022927"/>
    </source>
</evidence>
<sequence length="273" mass="30372">MGASRTEVNLRRLLVAAPEQENQAKLANYIATLGEQLEQLAEERTPDRLPRSLACPLDLCHLLLFLNEMSIGSWIFHLCKSDCMDIFLCFLAMVIDYSEKIEAITAKSSAPFHDVQEPQEPFPGSSSGDSPKKELEDLVTPKSGLRSPTSSTAGTTQSHNEVDTSGPVKLDAAVQAHIEKHRKLQEDLTDEMAGLARRLKESSLVMSQSLQNTEKILDSMEKVVEHRLASTNQVNVWAMEIYSESSKTTCFTWLLIFTMTCIFILVVLLIGVT</sequence>
<protein>
    <submittedName>
        <fullName evidence="12">Uncharacterized protein</fullName>
    </submittedName>
</protein>
<feature type="region of interest" description="Disordered" evidence="10">
    <location>
        <begin position="112"/>
        <end position="166"/>
    </location>
</feature>
<dbReference type="Proteomes" id="UP001634007">
    <property type="component" value="Unassembled WGS sequence"/>
</dbReference>
<evidence type="ECO:0000256" key="3">
    <source>
        <dbReference type="ARBA" id="ARBA00022448"/>
    </source>
</evidence>
<comment type="caution">
    <text evidence="12">The sequence shown here is derived from an EMBL/GenBank/DDBJ whole genome shotgun (WGS) entry which is preliminary data.</text>
</comment>
<keyword evidence="13" id="KW-1185">Reference proteome</keyword>
<keyword evidence="7" id="KW-0653">Protein transport</keyword>
<dbReference type="GO" id="GO:0005789">
    <property type="term" value="C:endoplasmic reticulum membrane"/>
    <property type="evidence" value="ECO:0007669"/>
    <property type="project" value="UniProtKB-SubCell"/>
</dbReference>
<reference evidence="12 13" key="1">
    <citation type="submission" date="2024-11" db="EMBL/GenBank/DDBJ databases">
        <title>Chromosome-level genome assembly of Eucalyptus globulus Labill. provides insights into its genome evolution.</title>
        <authorList>
            <person name="Li X."/>
        </authorList>
    </citation>
    <scope>NUCLEOTIDE SEQUENCE [LARGE SCALE GENOMIC DNA]</scope>
    <source>
        <strain evidence="12">CL2024</strain>
        <tissue evidence="12">Fresh tender leaves</tissue>
    </source>
</reference>
<keyword evidence="4 11" id="KW-0812">Transmembrane</keyword>
<comment type="similarity">
    <text evidence="2">Belongs to the USE1 family.</text>
</comment>
<evidence type="ECO:0000256" key="6">
    <source>
        <dbReference type="ARBA" id="ARBA00022892"/>
    </source>
</evidence>
<dbReference type="PANTHER" id="PTHR13050">
    <property type="entry name" value="USE1-LIKE PROTEIN"/>
    <property type="match status" value="1"/>
</dbReference>
<dbReference type="AlphaFoldDB" id="A0ABD3K5E8"/>
<gene>
    <name evidence="12" type="ORF">ACJRO7_023458</name>
</gene>
<evidence type="ECO:0000256" key="9">
    <source>
        <dbReference type="ARBA" id="ARBA00023136"/>
    </source>
</evidence>
<feature type="transmembrane region" description="Helical" evidence="11">
    <location>
        <begin position="251"/>
        <end position="272"/>
    </location>
</feature>
<feature type="compositionally biased region" description="Polar residues" evidence="10">
    <location>
        <begin position="146"/>
        <end position="159"/>
    </location>
</feature>
<organism evidence="12 13">
    <name type="scientific">Eucalyptus globulus</name>
    <name type="common">Tasmanian blue gum</name>
    <dbReference type="NCBI Taxonomy" id="34317"/>
    <lineage>
        <taxon>Eukaryota</taxon>
        <taxon>Viridiplantae</taxon>
        <taxon>Streptophyta</taxon>
        <taxon>Embryophyta</taxon>
        <taxon>Tracheophyta</taxon>
        <taxon>Spermatophyta</taxon>
        <taxon>Magnoliopsida</taxon>
        <taxon>eudicotyledons</taxon>
        <taxon>Gunneridae</taxon>
        <taxon>Pentapetalae</taxon>
        <taxon>rosids</taxon>
        <taxon>malvids</taxon>
        <taxon>Myrtales</taxon>
        <taxon>Myrtaceae</taxon>
        <taxon>Myrtoideae</taxon>
        <taxon>Eucalypteae</taxon>
        <taxon>Eucalyptus</taxon>
    </lineage>
</organism>
<keyword evidence="9 11" id="KW-0472">Membrane</keyword>